<dbReference type="STRING" id="947166.A0A1D1VSJ8"/>
<feature type="coiled-coil region" evidence="1">
    <location>
        <begin position="241"/>
        <end position="363"/>
    </location>
</feature>
<sequence>MAFNLGDRFEIYRLRYGISKLQSQIQQLIDNIPPHYITSFKSWKNPTTNALELPIDALLENSQFNHGDAEASQAAHVVLLETTVDRLLAFMQCFGVLVENVLRENNELLDPSSDLARKTSAGIIAKKVGNLLVNAVNAQETRLRKLSEKFVGYSTQTDLEEIKARDICEKCLNNDQDMRNLHSFLSDLFGPKCFSVLPQTLSEDVLRKFREEAKVCADQTNKRREKIELTRKQVIEIAASVRAKQERLAETEKKIQSVKENIIEEEAKLAAANVVLEDEEKQLSAFELTRNNARIERSKKTYDLENLQGILKEKSERARSLHEELISIQGLTEKEKTSHAILMDKLRNENESLMFQTAEKEKKLQGFTDFDYGWSEKHKVLLNDIRDLRQNWADSESVLNDQRMLLQTKEEEIAAVQEENQKLLRQIERKRIRQLESSQLEHLSEQRQPPHLTQPSLSQFSFGDTQLFRFSKTEERRTNEQFTVNESGDCVFPAFTATASDISTFERPWTTPETEKPFEECPGTTSSFASLFADFLELPDVQGMPEWDLVTDDPVPNFGILPPENSTKTLDDESTEKFKLTEEVILIV</sequence>
<organism evidence="2 3">
    <name type="scientific">Ramazzottius varieornatus</name>
    <name type="common">Water bear</name>
    <name type="synonym">Tardigrade</name>
    <dbReference type="NCBI Taxonomy" id="947166"/>
    <lineage>
        <taxon>Eukaryota</taxon>
        <taxon>Metazoa</taxon>
        <taxon>Ecdysozoa</taxon>
        <taxon>Tardigrada</taxon>
        <taxon>Eutardigrada</taxon>
        <taxon>Parachela</taxon>
        <taxon>Hypsibioidea</taxon>
        <taxon>Ramazzottiidae</taxon>
        <taxon>Ramazzottius</taxon>
    </lineage>
</organism>
<dbReference type="PANTHER" id="PTHR43696:SF9">
    <property type="entry name" value="COILED-COIL DOMAIN-CONTAINING PROTEIN 157"/>
    <property type="match status" value="1"/>
</dbReference>
<accession>A0A1D1VSJ8</accession>
<gene>
    <name evidence="2" type="primary">RvY_12566-1</name>
    <name evidence="2" type="synonym">RvY_12566.1</name>
    <name evidence="2" type="ORF">RvY_12566</name>
</gene>
<reference evidence="2 3" key="1">
    <citation type="journal article" date="2016" name="Nat. Commun.">
        <title>Extremotolerant tardigrade genome and improved radiotolerance of human cultured cells by tardigrade-unique protein.</title>
        <authorList>
            <person name="Hashimoto T."/>
            <person name="Horikawa D.D."/>
            <person name="Saito Y."/>
            <person name="Kuwahara H."/>
            <person name="Kozuka-Hata H."/>
            <person name="Shin-I T."/>
            <person name="Minakuchi Y."/>
            <person name="Ohishi K."/>
            <person name="Motoyama A."/>
            <person name="Aizu T."/>
            <person name="Enomoto A."/>
            <person name="Kondo K."/>
            <person name="Tanaka S."/>
            <person name="Hara Y."/>
            <person name="Koshikawa S."/>
            <person name="Sagara H."/>
            <person name="Miura T."/>
            <person name="Yokobori S."/>
            <person name="Miyagawa K."/>
            <person name="Suzuki Y."/>
            <person name="Kubo T."/>
            <person name="Oyama M."/>
            <person name="Kohara Y."/>
            <person name="Fujiyama A."/>
            <person name="Arakawa K."/>
            <person name="Katayama T."/>
            <person name="Toyoda A."/>
            <person name="Kunieda T."/>
        </authorList>
    </citation>
    <scope>NUCLEOTIDE SEQUENCE [LARGE SCALE GENOMIC DNA]</scope>
    <source>
        <strain evidence="2 3">YOKOZUNA-1</strain>
    </source>
</reference>
<dbReference type="OrthoDB" id="10051906at2759"/>
<protein>
    <submittedName>
        <fullName evidence="2">Uncharacterized protein</fullName>
    </submittedName>
</protein>
<evidence type="ECO:0000313" key="3">
    <source>
        <dbReference type="Proteomes" id="UP000186922"/>
    </source>
</evidence>
<evidence type="ECO:0000256" key="1">
    <source>
        <dbReference type="SAM" id="Coils"/>
    </source>
</evidence>
<dbReference type="PANTHER" id="PTHR43696">
    <property type="entry name" value="COILED-COIL DOMAIN-CONTAINING PROTEIN 157"/>
    <property type="match status" value="1"/>
</dbReference>
<dbReference type="EMBL" id="BDGG01000007">
    <property type="protein sequence ID" value="GAV01934.1"/>
    <property type="molecule type" value="Genomic_DNA"/>
</dbReference>
<evidence type="ECO:0000313" key="2">
    <source>
        <dbReference type="EMBL" id="GAV01934.1"/>
    </source>
</evidence>
<name>A0A1D1VSJ8_RAMVA</name>
<dbReference type="InterPro" id="IPR029681">
    <property type="entry name" value="CCDC157"/>
</dbReference>
<feature type="coiled-coil region" evidence="1">
    <location>
        <begin position="399"/>
        <end position="433"/>
    </location>
</feature>
<proteinExistence type="predicted"/>
<keyword evidence="1" id="KW-0175">Coiled coil</keyword>
<comment type="caution">
    <text evidence="2">The sequence shown here is derived from an EMBL/GenBank/DDBJ whole genome shotgun (WGS) entry which is preliminary data.</text>
</comment>
<dbReference type="Proteomes" id="UP000186922">
    <property type="component" value="Unassembled WGS sequence"/>
</dbReference>
<dbReference type="AlphaFoldDB" id="A0A1D1VSJ8"/>
<keyword evidence="3" id="KW-1185">Reference proteome</keyword>